<comment type="caution">
    <text evidence="4">The sequence shown here is derived from an EMBL/GenBank/DDBJ whole genome shotgun (WGS) entry which is preliminary data.</text>
</comment>
<protein>
    <submittedName>
        <fullName evidence="4">Putative serine/threonine-protein kinase</fullName>
    </submittedName>
</protein>
<dbReference type="PANTHER" id="PTHR44329">
    <property type="entry name" value="SERINE/THREONINE-PROTEIN KINASE TNNI3K-RELATED"/>
    <property type="match status" value="1"/>
</dbReference>
<proteinExistence type="predicted"/>
<keyword evidence="1" id="KW-0067">ATP-binding</keyword>
<keyword evidence="1" id="KW-0547">Nucleotide-binding</keyword>
<keyword evidence="4" id="KW-0808">Transferase</keyword>
<dbReference type="GO" id="GO:0005524">
    <property type="term" value="F:ATP binding"/>
    <property type="evidence" value="ECO:0007669"/>
    <property type="project" value="UniProtKB-UniRule"/>
</dbReference>
<dbReference type="InterPro" id="IPR001245">
    <property type="entry name" value="Ser-Thr/Tyr_kinase_cat_dom"/>
</dbReference>
<evidence type="ECO:0000256" key="2">
    <source>
        <dbReference type="SAM" id="MobiDB-lite"/>
    </source>
</evidence>
<evidence type="ECO:0000313" key="5">
    <source>
        <dbReference type="Proteomes" id="UP000236333"/>
    </source>
</evidence>
<dbReference type="PANTHER" id="PTHR44329:SF214">
    <property type="entry name" value="PROTEIN KINASE DOMAIN-CONTAINING PROTEIN"/>
    <property type="match status" value="1"/>
</dbReference>
<organism evidence="4 5">
    <name type="scientific">Tetrabaena socialis</name>
    <dbReference type="NCBI Taxonomy" id="47790"/>
    <lineage>
        <taxon>Eukaryota</taxon>
        <taxon>Viridiplantae</taxon>
        <taxon>Chlorophyta</taxon>
        <taxon>core chlorophytes</taxon>
        <taxon>Chlorophyceae</taxon>
        <taxon>CS clade</taxon>
        <taxon>Chlamydomonadales</taxon>
        <taxon>Tetrabaenaceae</taxon>
        <taxon>Tetrabaena</taxon>
    </lineage>
</organism>
<sequence>TGKANAEDGAQLSRAIRTLEAELRDPDLSIHVFLGSGAWGMVYGGSWRGLPVAVKMLVVPGLPAEVATRGLGGDGVDGRGGGKGGAKDLRARQRAALEVSISMSMAHPNVVATYTYELKPLVHNPQGAKPAEDDSTSTADAYKLYIVQELCNGDSLGSALAVGMAGSVLAGGAHRRLALRLAADVALGMAHVHSCRIVHGDLKPANPTLGDESGRCGSGSGTGRCGSGTGPEGHSSCTESRRIGSTSNVTDLMQLTAKVADFGLSLPLEAGATHASRHFHGTPLYSAPEVLLEGQQSPYADVWSFGLMLIELFYGCTLSYMRGLHDALTADALRGGRRAAGVVGAVAVPQLEDVLAKEIFNSPFLSYGGLIVSCLRIDPRSRPSFEELARRLLEMLEDKSADEEEK</sequence>
<reference evidence="4 5" key="1">
    <citation type="journal article" date="2017" name="Mol. Biol. Evol.">
        <title>The 4-celled Tetrabaena socialis nuclear genome reveals the essential components for genetic control of cell number at the origin of multicellularity in the volvocine lineage.</title>
        <authorList>
            <person name="Featherston J."/>
            <person name="Arakaki Y."/>
            <person name="Hanschen E.R."/>
            <person name="Ferris P.J."/>
            <person name="Michod R.E."/>
            <person name="Olson B.J.S.C."/>
            <person name="Nozaki H."/>
            <person name="Durand P.M."/>
        </authorList>
    </citation>
    <scope>NUCLEOTIDE SEQUENCE [LARGE SCALE GENOMIC DNA]</scope>
    <source>
        <strain evidence="4 5">NIES-571</strain>
    </source>
</reference>
<feature type="non-terminal residue" evidence="4">
    <location>
        <position position="1"/>
    </location>
</feature>
<dbReference type="Gene3D" id="3.30.200.20">
    <property type="entry name" value="Phosphorylase Kinase, domain 1"/>
    <property type="match status" value="1"/>
</dbReference>
<feature type="compositionally biased region" description="Gly residues" evidence="2">
    <location>
        <begin position="70"/>
        <end position="84"/>
    </location>
</feature>
<dbReference type="OrthoDB" id="1936432at2759"/>
<feature type="region of interest" description="Disordered" evidence="2">
    <location>
        <begin position="70"/>
        <end position="89"/>
    </location>
</feature>
<dbReference type="EMBL" id="PGGS01000455">
    <property type="protein sequence ID" value="PNH03849.1"/>
    <property type="molecule type" value="Genomic_DNA"/>
</dbReference>
<dbReference type="GO" id="GO:0004674">
    <property type="term" value="F:protein serine/threonine kinase activity"/>
    <property type="evidence" value="ECO:0007669"/>
    <property type="project" value="TreeGrafter"/>
</dbReference>
<dbReference type="SMART" id="SM00220">
    <property type="entry name" value="S_TKc"/>
    <property type="match status" value="1"/>
</dbReference>
<evidence type="ECO:0000256" key="1">
    <source>
        <dbReference type="PROSITE-ProRule" id="PRU10141"/>
    </source>
</evidence>
<dbReference type="Proteomes" id="UP000236333">
    <property type="component" value="Unassembled WGS sequence"/>
</dbReference>
<evidence type="ECO:0000313" key="4">
    <source>
        <dbReference type="EMBL" id="PNH03849.1"/>
    </source>
</evidence>
<dbReference type="InterPro" id="IPR051681">
    <property type="entry name" value="Ser/Thr_Kinases-Pseudokinases"/>
</dbReference>
<feature type="domain" description="Protein kinase" evidence="3">
    <location>
        <begin position="28"/>
        <end position="396"/>
    </location>
</feature>
<dbReference type="AlphaFoldDB" id="A0A2J7ZUB6"/>
<dbReference type="InterPro" id="IPR011009">
    <property type="entry name" value="Kinase-like_dom_sf"/>
</dbReference>
<dbReference type="Gene3D" id="1.10.510.10">
    <property type="entry name" value="Transferase(Phosphotransferase) domain 1"/>
    <property type="match status" value="1"/>
</dbReference>
<feature type="region of interest" description="Disordered" evidence="2">
    <location>
        <begin position="213"/>
        <end position="242"/>
    </location>
</feature>
<dbReference type="SUPFAM" id="SSF56112">
    <property type="entry name" value="Protein kinase-like (PK-like)"/>
    <property type="match status" value="1"/>
</dbReference>
<name>A0A2J7ZUB6_9CHLO</name>
<gene>
    <name evidence="4" type="ORF">TSOC_010058</name>
</gene>
<keyword evidence="4" id="KW-0418">Kinase</keyword>
<dbReference type="Pfam" id="PF07714">
    <property type="entry name" value="PK_Tyr_Ser-Thr"/>
    <property type="match status" value="1"/>
</dbReference>
<feature type="binding site" evidence="1">
    <location>
        <position position="55"/>
    </location>
    <ligand>
        <name>ATP</name>
        <dbReference type="ChEBI" id="CHEBI:30616"/>
    </ligand>
</feature>
<feature type="compositionally biased region" description="Gly residues" evidence="2">
    <location>
        <begin position="216"/>
        <end position="231"/>
    </location>
</feature>
<dbReference type="InterPro" id="IPR017441">
    <property type="entry name" value="Protein_kinase_ATP_BS"/>
</dbReference>
<evidence type="ECO:0000259" key="3">
    <source>
        <dbReference type="PROSITE" id="PS50011"/>
    </source>
</evidence>
<dbReference type="InterPro" id="IPR000719">
    <property type="entry name" value="Prot_kinase_dom"/>
</dbReference>
<accession>A0A2J7ZUB6</accession>
<dbReference type="PROSITE" id="PS00107">
    <property type="entry name" value="PROTEIN_KINASE_ATP"/>
    <property type="match status" value="1"/>
</dbReference>
<keyword evidence="5" id="KW-1185">Reference proteome</keyword>
<dbReference type="PROSITE" id="PS50011">
    <property type="entry name" value="PROTEIN_KINASE_DOM"/>
    <property type="match status" value="1"/>
</dbReference>